<keyword evidence="3" id="KW-0963">Cytoplasm</keyword>
<comment type="similarity">
    <text evidence="2">Belongs to the peroxiredoxin family. AhpC/Prx1 subfamily.</text>
</comment>
<evidence type="ECO:0000259" key="11">
    <source>
        <dbReference type="PROSITE" id="PS51352"/>
    </source>
</evidence>
<comment type="caution">
    <text evidence="12">The sequence shown here is derived from an EMBL/GenBank/DDBJ whole genome shotgun (WGS) entry which is preliminary data.</text>
</comment>
<dbReference type="GO" id="GO:0008379">
    <property type="term" value="F:thioredoxin peroxidase activity"/>
    <property type="evidence" value="ECO:0007669"/>
    <property type="project" value="TreeGrafter"/>
</dbReference>
<keyword evidence="7" id="KW-0676">Redox-active center</keyword>
<dbReference type="SUPFAM" id="SSF52833">
    <property type="entry name" value="Thioredoxin-like"/>
    <property type="match status" value="1"/>
</dbReference>
<dbReference type="InterPro" id="IPR019479">
    <property type="entry name" value="Peroxiredoxin_C"/>
</dbReference>
<dbReference type="PANTHER" id="PTHR10681">
    <property type="entry name" value="THIOREDOXIN PEROXIDASE"/>
    <property type="match status" value="1"/>
</dbReference>
<reference evidence="12 13" key="1">
    <citation type="submission" date="2016-06" db="EMBL/GenBank/DDBJ databases">
        <title>Respiratory ammonification of nitrate coupled to the oxidation of elemental sulfur in deep-sea autotrophic thermophilic bacteria.</title>
        <authorList>
            <person name="Slobodkina G.B."/>
            <person name="Mardanov A.V."/>
            <person name="Ravin N.V."/>
            <person name="Frolova A.A."/>
            <person name="Viryasiv M.B."/>
            <person name="Chernyh N.A."/>
            <person name="Bonch-Osmolovskaya E.A."/>
            <person name="Slobodkin A.I."/>
        </authorList>
    </citation>
    <scope>NUCLEOTIDE SEQUENCE [LARGE SCALE GENOMIC DNA]</scope>
    <source>
        <strain evidence="12 13">S69</strain>
    </source>
</reference>
<dbReference type="PATRIC" id="fig|1156395.6.peg.1955"/>
<dbReference type="InterPro" id="IPR024706">
    <property type="entry name" value="Peroxiredoxin_AhpC-typ"/>
</dbReference>
<proteinExistence type="inferred from homology"/>
<accession>A0A1B9F3W8</accession>
<evidence type="ECO:0000256" key="5">
    <source>
        <dbReference type="ARBA" id="ARBA00023002"/>
    </source>
</evidence>
<dbReference type="AlphaFoldDB" id="A0A1B9F3W8"/>
<sequence length="198" mass="22146">MCNLVTNPAPDFTATAVMPDNSFKEDFTLSSYKGKYVCLFFYPLDFTFVCPSEILAFNKRLQEFKDRNCEVIGVSVDSHYTHLAWKKTPVEQGGIGDIQYPLVSDLSKKISLAYGVLLGDVGVSLRGLFLIDKEGIVRHQLVNDLPLGRSVDEALRILDALQFFEQHGEVCPANWRPGEEAMKPTPEGVAEYLKKHAS</sequence>
<evidence type="ECO:0000256" key="1">
    <source>
        <dbReference type="ARBA" id="ARBA00004496"/>
    </source>
</evidence>
<name>A0A1B9F3W8_9BACT</name>
<keyword evidence="5" id="KW-0560">Oxidoreductase</keyword>
<dbReference type="FunFam" id="3.40.30.10:FF:000002">
    <property type="entry name" value="Alkyl hydroperoxide reductase C"/>
    <property type="match status" value="1"/>
</dbReference>
<evidence type="ECO:0000256" key="9">
    <source>
        <dbReference type="ARBA" id="ARBA00037420"/>
    </source>
</evidence>
<dbReference type="Pfam" id="PF00578">
    <property type="entry name" value="AhpC-TSA"/>
    <property type="match status" value="1"/>
</dbReference>
<evidence type="ECO:0000256" key="3">
    <source>
        <dbReference type="ARBA" id="ARBA00022490"/>
    </source>
</evidence>
<dbReference type="PIRSF" id="PIRSF000239">
    <property type="entry name" value="AHPC"/>
    <property type="match status" value="1"/>
</dbReference>
<evidence type="ECO:0000256" key="2">
    <source>
        <dbReference type="ARBA" id="ARBA00009796"/>
    </source>
</evidence>
<dbReference type="GO" id="GO:0006979">
    <property type="term" value="P:response to oxidative stress"/>
    <property type="evidence" value="ECO:0007669"/>
    <property type="project" value="TreeGrafter"/>
</dbReference>
<dbReference type="PROSITE" id="PS51352">
    <property type="entry name" value="THIOREDOXIN_2"/>
    <property type="match status" value="1"/>
</dbReference>
<evidence type="ECO:0000256" key="6">
    <source>
        <dbReference type="ARBA" id="ARBA00023157"/>
    </source>
</evidence>
<gene>
    <name evidence="12" type="ORF">DBT_1941</name>
</gene>
<dbReference type="Pfam" id="PF10417">
    <property type="entry name" value="1-cysPrx_C"/>
    <property type="match status" value="1"/>
</dbReference>
<feature type="domain" description="Thioredoxin" evidence="11">
    <location>
        <begin position="3"/>
        <end position="163"/>
    </location>
</feature>
<dbReference type="STRING" id="1156395.DBT_1941"/>
<organism evidence="12 13">
    <name type="scientific">Dissulfuribacter thermophilus</name>
    <dbReference type="NCBI Taxonomy" id="1156395"/>
    <lineage>
        <taxon>Bacteria</taxon>
        <taxon>Pseudomonadati</taxon>
        <taxon>Thermodesulfobacteriota</taxon>
        <taxon>Dissulfuribacteria</taxon>
        <taxon>Dissulfuribacterales</taxon>
        <taxon>Dissulfuribacteraceae</taxon>
        <taxon>Dissulfuribacter</taxon>
    </lineage>
</organism>
<protein>
    <recommendedName>
        <fullName evidence="8">Thioredoxin peroxidase</fullName>
    </recommendedName>
</protein>
<evidence type="ECO:0000256" key="7">
    <source>
        <dbReference type="ARBA" id="ARBA00023284"/>
    </source>
</evidence>
<dbReference type="Gene3D" id="3.40.30.10">
    <property type="entry name" value="Glutaredoxin"/>
    <property type="match status" value="1"/>
</dbReference>
<feature type="active site" description="Cysteine sulfenic acid (-SOH) intermediate; for peroxidase activity" evidence="10">
    <location>
        <position position="50"/>
    </location>
</feature>
<dbReference type="GO" id="GO:0045454">
    <property type="term" value="P:cell redox homeostasis"/>
    <property type="evidence" value="ECO:0007669"/>
    <property type="project" value="TreeGrafter"/>
</dbReference>
<keyword evidence="6" id="KW-1015">Disulfide bond</keyword>
<comment type="function">
    <text evidence="9">Thiol-specific peroxidase that catalyzes the reduction of hydrogen peroxide and organic hydroperoxides to water and alcohols, respectively. Plays a role in cell protection against oxidative stress by detoxifying peroxides.</text>
</comment>
<evidence type="ECO:0000256" key="8">
    <source>
        <dbReference type="ARBA" id="ARBA00032824"/>
    </source>
</evidence>
<dbReference type="EMBL" id="MAGO01000010">
    <property type="protein sequence ID" value="OCC14626.1"/>
    <property type="molecule type" value="Genomic_DNA"/>
</dbReference>
<dbReference type="RefSeq" id="WP_067619547.1">
    <property type="nucleotide sequence ID" value="NZ_MAGO01000010.1"/>
</dbReference>
<dbReference type="GO" id="GO:0005829">
    <property type="term" value="C:cytosol"/>
    <property type="evidence" value="ECO:0007669"/>
    <property type="project" value="TreeGrafter"/>
</dbReference>
<keyword evidence="4" id="KW-0575">Peroxidase</keyword>
<dbReference type="CDD" id="cd03015">
    <property type="entry name" value="PRX_Typ2cys"/>
    <property type="match status" value="1"/>
</dbReference>
<dbReference type="GO" id="GO:0042744">
    <property type="term" value="P:hydrogen peroxide catabolic process"/>
    <property type="evidence" value="ECO:0007669"/>
    <property type="project" value="TreeGrafter"/>
</dbReference>
<dbReference type="InterPro" id="IPR000866">
    <property type="entry name" value="AhpC/TSA"/>
</dbReference>
<dbReference type="OrthoDB" id="9812811at2"/>
<keyword evidence="13" id="KW-1185">Reference proteome</keyword>
<evidence type="ECO:0000313" key="12">
    <source>
        <dbReference type="EMBL" id="OCC14626.1"/>
    </source>
</evidence>
<comment type="subcellular location">
    <subcellularLocation>
        <location evidence="1">Cytoplasm</location>
    </subcellularLocation>
</comment>
<evidence type="ECO:0000256" key="4">
    <source>
        <dbReference type="ARBA" id="ARBA00022559"/>
    </source>
</evidence>
<dbReference type="PANTHER" id="PTHR10681:SF128">
    <property type="entry name" value="THIOREDOXIN-DEPENDENT PEROXIDE REDUCTASE, MITOCHONDRIAL"/>
    <property type="match status" value="1"/>
</dbReference>
<evidence type="ECO:0000313" key="13">
    <source>
        <dbReference type="Proteomes" id="UP000093080"/>
    </source>
</evidence>
<evidence type="ECO:0000256" key="10">
    <source>
        <dbReference type="PIRSR" id="PIRSR000239-1"/>
    </source>
</evidence>
<dbReference type="InterPro" id="IPR013766">
    <property type="entry name" value="Thioredoxin_domain"/>
</dbReference>
<dbReference type="Proteomes" id="UP000093080">
    <property type="component" value="Unassembled WGS sequence"/>
</dbReference>
<dbReference type="InterPro" id="IPR050217">
    <property type="entry name" value="Peroxiredoxin"/>
</dbReference>
<dbReference type="GO" id="GO:0033554">
    <property type="term" value="P:cellular response to stress"/>
    <property type="evidence" value="ECO:0007669"/>
    <property type="project" value="TreeGrafter"/>
</dbReference>
<dbReference type="InterPro" id="IPR036249">
    <property type="entry name" value="Thioredoxin-like_sf"/>
</dbReference>